<evidence type="ECO:0000313" key="3">
    <source>
        <dbReference type="Proteomes" id="UP000234456"/>
    </source>
</evidence>
<dbReference type="Proteomes" id="UP000234456">
    <property type="component" value="Unassembled WGS sequence"/>
</dbReference>
<evidence type="ECO:0000313" key="2">
    <source>
        <dbReference type="EMBL" id="PLC42628.1"/>
    </source>
</evidence>
<dbReference type="RefSeq" id="WP_102065693.1">
    <property type="nucleotide sequence ID" value="NZ_PKQE01000002.1"/>
</dbReference>
<reference evidence="2 3" key="1">
    <citation type="submission" date="2017-12" db="EMBL/GenBank/DDBJ databases">
        <title>Draft genome sequence of Ralstonia pickettii 52.</title>
        <authorList>
            <person name="Zheng B."/>
        </authorList>
    </citation>
    <scope>NUCLEOTIDE SEQUENCE [LARGE SCALE GENOMIC DNA]</scope>
    <source>
        <strain evidence="2 3">52</strain>
    </source>
</reference>
<name>A0A2N4TSB7_RALPI</name>
<comment type="caution">
    <text evidence="2">The sequence shown here is derived from an EMBL/GenBank/DDBJ whole genome shotgun (WGS) entry which is preliminary data.</text>
</comment>
<protein>
    <submittedName>
        <fullName evidence="2">Uncharacterized protein</fullName>
    </submittedName>
</protein>
<sequence>MPIASYPSPPRSAPRAEVTSSAAGALTKNRIYLNGALAGQAYLKRTRTAMRSHGQCRPGMLREQLQHLSAYSFPPAFVKGFVDAIDVYVSMSLGGRDVDPQAWDVLAAIERRGYSEQ</sequence>
<dbReference type="EMBL" id="PKQE01000002">
    <property type="protein sequence ID" value="PLC42628.1"/>
    <property type="molecule type" value="Genomic_DNA"/>
</dbReference>
<dbReference type="AlphaFoldDB" id="A0A2N4TSB7"/>
<gene>
    <name evidence="2" type="ORF">C0Q88_11795</name>
</gene>
<accession>A0A2N4TSB7</accession>
<organism evidence="2 3">
    <name type="scientific">Ralstonia pickettii</name>
    <name type="common">Burkholderia pickettii</name>
    <dbReference type="NCBI Taxonomy" id="329"/>
    <lineage>
        <taxon>Bacteria</taxon>
        <taxon>Pseudomonadati</taxon>
        <taxon>Pseudomonadota</taxon>
        <taxon>Betaproteobacteria</taxon>
        <taxon>Burkholderiales</taxon>
        <taxon>Burkholderiaceae</taxon>
        <taxon>Ralstonia</taxon>
    </lineage>
</organism>
<proteinExistence type="predicted"/>
<dbReference type="OrthoDB" id="8926673at2"/>
<feature type="region of interest" description="Disordered" evidence="1">
    <location>
        <begin position="1"/>
        <end position="21"/>
    </location>
</feature>
<evidence type="ECO:0000256" key="1">
    <source>
        <dbReference type="SAM" id="MobiDB-lite"/>
    </source>
</evidence>